<evidence type="ECO:0000256" key="1">
    <source>
        <dbReference type="SAM" id="MobiDB-lite"/>
    </source>
</evidence>
<dbReference type="AlphaFoldDB" id="A0A210Q9R4"/>
<dbReference type="OrthoDB" id="267397at2759"/>
<dbReference type="CDD" id="cd17047">
    <property type="entry name" value="Ubl_UBFD1"/>
    <property type="match status" value="1"/>
</dbReference>
<dbReference type="Pfam" id="PF00240">
    <property type="entry name" value="ubiquitin"/>
    <property type="match status" value="1"/>
</dbReference>
<dbReference type="SMART" id="SM00213">
    <property type="entry name" value="UBQ"/>
    <property type="match status" value="1"/>
</dbReference>
<evidence type="ECO:0000313" key="3">
    <source>
        <dbReference type="EMBL" id="OWF45474.1"/>
    </source>
</evidence>
<dbReference type="Gene3D" id="3.10.20.90">
    <property type="entry name" value="Phosphatidylinositol 3-kinase Catalytic Subunit, Chain A, domain 1"/>
    <property type="match status" value="1"/>
</dbReference>
<evidence type="ECO:0000313" key="4">
    <source>
        <dbReference type="Proteomes" id="UP000242188"/>
    </source>
</evidence>
<dbReference type="PANTHER" id="PTHR16470">
    <property type="entry name" value="UBIQUITIN DOMAIN-CONTAINING PROTEIN UBFD1"/>
    <property type="match status" value="1"/>
</dbReference>
<dbReference type="STRING" id="6573.A0A210Q9R4"/>
<feature type="domain" description="Ubiquitin-like" evidence="2">
    <location>
        <begin position="76"/>
        <end position="145"/>
    </location>
</feature>
<dbReference type="EMBL" id="NEDP02004497">
    <property type="protein sequence ID" value="OWF45474.1"/>
    <property type="molecule type" value="Genomic_DNA"/>
</dbReference>
<feature type="compositionally biased region" description="Low complexity" evidence="1">
    <location>
        <begin position="52"/>
        <end position="71"/>
    </location>
</feature>
<dbReference type="Pfam" id="PF25343">
    <property type="entry name" value="PH_UBFD1_C"/>
    <property type="match status" value="1"/>
</dbReference>
<proteinExistence type="predicted"/>
<dbReference type="SUPFAM" id="SSF54236">
    <property type="entry name" value="Ubiquitin-like"/>
    <property type="match status" value="1"/>
</dbReference>
<sequence length="323" mass="35498">MASESETPPTVVSEQEKMESVSDGPQKVEAESEKQPDKPDKATDPGGQGDVNQNQTESSSSGTSENTNAASDTKMEEVEFKLIYKKQKYDVSFAMDNTIKQLKEHVETLTGVPAAMQKIMFKGLAKDECTLRDLKVTKGSKIMVVGSTLNDVLSMGKPSAKELEAEAKTAAAATKESLSKQKDHKKVLDKYGKPDDCIPGHKTREPLPHQPIAGMYNKSGGKVRLTFKLELDQVWIGTKERTDKIPMSSIKAIVSEAIAGHEEYHMLGIQLGPTEASRYWIYWVPAQYVEAIKETVLGMDLAGGESGPNFPALTSTLKYKRKR</sequence>
<evidence type="ECO:0000259" key="2">
    <source>
        <dbReference type="PROSITE" id="PS50053"/>
    </source>
</evidence>
<dbReference type="PROSITE" id="PS50053">
    <property type="entry name" value="UBIQUITIN_2"/>
    <property type="match status" value="1"/>
</dbReference>
<dbReference type="InterPro" id="IPR029071">
    <property type="entry name" value="Ubiquitin-like_domsf"/>
</dbReference>
<organism evidence="3 4">
    <name type="scientific">Mizuhopecten yessoensis</name>
    <name type="common">Japanese scallop</name>
    <name type="synonym">Patinopecten yessoensis</name>
    <dbReference type="NCBI Taxonomy" id="6573"/>
    <lineage>
        <taxon>Eukaryota</taxon>
        <taxon>Metazoa</taxon>
        <taxon>Spiralia</taxon>
        <taxon>Lophotrochozoa</taxon>
        <taxon>Mollusca</taxon>
        <taxon>Bivalvia</taxon>
        <taxon>Autobranchia</taxon>
        <taxon>Pteriomorphia</taxon>
        <taxon>Pectinida</taxon>
        <taxon>Pectinoidea</taxon>
        <taxon>Pectinidae</taxon>
        <taxon>Mizuhopecten</taxon>
    </lineage>
</organism>
<protein>
    <submittedName>
        <fullName evidence="3">Ubiquitin domain-containing protein UBFD1</fullName>
    </submittedName>
</protein>
<feature type="compositionally biased region" description="Polar residues" evidence="1">
    <location>
        <begin position="1"/>
        <end position="13"/>
    </location>
</feature>
<accession>A0A210Q9R4</accession>
<dbReference type="GO" id="GO:0045296">
    <property type="term" value="F:cadherin binding"/>
    <property type="evidence" value="ECO:0007669"/>
    <property type="project" value="TreeGrafter"/>
</dbReference>
<feature type="compositionally biased region" description="Basic and acidic residues" evidence="1">
    <location>
        <begin position="14"/>
        <end position="43"/>
    </location>
</feature>
<dbReference type="PANTHER" id="PTHR16470:SF0">
    <property type="entry name" value="UBIQUITIN DOMAIN-CONTAINING PROTEIN UBFD1"/>
    <property type="match status" value="1"/>
</dbReference>
<dbReference type="InterPro" id="IPR057455">
    <property type="entry name" value="UBFD1_C"/>
</dbReference>
<gene>
    <name evidence="3" type="ORF">KP79_PYT06261</name>
</gene>
<name>A0A210Q9R4_MIZYE</name>
<keyword evidence="4" id="KW-1185">Reference proteome</keyword>
<reference evidence="3 4" key="1">
    <citation type="journal article" date="2017" name="Nat. Ecol. Evol.">
        <title>Scallop genome provides insights into evolution of bilaterian karyotype and development.</title>
        <authorList>
            <person name="Wang S."/>
            <person name="Zhang J."/>
            <person name="Jiao W."/>
            <person name="Li J."/>
            <person name="Xun X."/>
            <person name="Sun Y."/>
            <person name="Guo X."/>
            <person name="Huan P."/>
            <person name="Dong B."/>
            <person name="Zhang L."/>
            <person name="Hu X."/>
            <person name="Sun X."/>
            <person name="Wang J."/>
            <person name="Zhao C."/>
            <person name="Wang Y."/>
            <person name="Wang D."/>
            <person name="Huang X."/>
            <person name="Wang R."/>
            <person name="Lv J."/>
            <person name="Li Y."/>
            <person name="Zhang Z."/>
            <person name="Liu B."/>
            <person name="Lu W."/>
            <person name="Hui Y."/>
            <person name="Liang J."/>
            <person name="Zhou Z."/>
            <person name="Hou R."/>
            <person name="Li X."/>
            <person name="Liu Y."/>
            <person name="Li H."/>
            <person name="Ning X."/>
            <person name="Lin Y."/>
            <person name="Zhao L."/>
            <person name="Xing Q."/>
            <person name="Dou J."/>
            <person name="Li Y."/>
            <person name="Mao J."/>
            <person name="Guo H."/>
            <person name="Dou H."/>
            <person name="Li T."/>
            <person name="Mu C."/>
            <person name="Jiang W."/>
            <person name="Fu Q."/>
            <person name="Fu X."/>
            <person name="Miao Y."/>
            <person name="Liu J."/>
            <person name="Yu Q."/>
            <person name="Li R."/>
            <person name="Liao H."/>
            <person name="Li X."/>
            <person name="Kong Y."/>
            <person name="Jiang Z."/>
            <person name="Chourrout D."/>
            <person name="Li R."/>
            <person name="Bao Z."/>
        </authorList>
    </citation>
    <scope>NUCLEOTIDE SEQUENCE [LARGE SCALE GENOMIC DNA]</scope>
    <source>
        <strain evidence="3 4">PY_sf001</strain>
    </source>
</reference>
<dbReference type="Proteomes" id="UP000242188">
    <property type="component" value="Unassembled WGS sequence"/>
</dbReference>
<comment type="caution">
    <text evidence="3">The sequence shown here is derived from an EMBL/GenBank/DDBJ whole genome shotgun (WGS) entry which is preliminary data.</text>
</comment>
<dbReference type="InterPro" id="IPR039120">
    <property type="entry name" value="UBFD1"/>
</dbReference>
<dbReference type="GO" id="GO:0003723">
    <property type="term" value="F:RNA binding"/>
    <property type="evidence" value="ECO:0007669"/>
    <property type="project" value="TreeGrafter"/>
</dbReference>
<feature type="region of interest" description="Disordered" evidence="1">
    <location>
        <begin position="1"/>
        <end position="73"/>
    </location>
</feature>
<dbReference type="InterPro" id="IPR000626">
    <property type="entry name" value="Ubiquitin-like_dom"/>
</dbReference>